<proteinExistence type="predicted"/>
<sequence>MPVENQPNLAASPSKKRKKDPLSTCPDDPLVELTSLVRFHHPIPNRLPVPVSKKGMYIGAKAAAVDLRDFHRINELVGWSLQLGSERHCQTYTFHRALISNLAGEPSFGTNLTPNNTFFSNVVSSILIFTLFNSDIPTKGALKEPPHDMTNSMGQSEHNVKLQAVSPNQEHCQFNMLISPSSYSQPGLYMEHITIPPPGDL</sequence>
<keyword evidence="2" id="KW-1185">Reference proteome</keyword>
<evidence type="ECO:0000313" key="1">
    <source>
        <dbReference type="EMBL" id="KAJ9076037.1"/>
    </source>
</evidence>
<gene>
    <name evidence="1" type="ORF">DSO57_1030011</name>
</gene>
<dbReference type="Proteomes" id="UP001165960">
    <property type="component" value="Unassembled WGS sequence"/>
</dbReference>
<reference evidence="1" key="1">
    <citation type="submission" date="2022-04" db="EMBL/GenBank/DDBJ databases">
        <title>Genome of the entomopathogenic fungus Entomophthora muscae.</title>
        <authorList>
            <person name="Elya C."/>
            <person name="Lovett B.R."/>
            <person name="Lee E."/>
            <person name="Macias A.M."/>
            <person name="Hajek A.E."/>
            <person name="De Bivort B.L."/>
            <person name="Kasson M.T."/>
            <person name="De Fine Licht H.H."/>
            <person name="Stajich J.E."/>
        </authorList>
    </citation>
    <scope>NUCLEOTIDE SEQUENCE</scope>
    <source>
        <strain evidence="1">Berkeley</strain>
    </source>
</reference>
<name>A0ACC2TP72_9FUNG</name>
<organism evidence="1 2">
    <name type="scientific">Entomophthora muscae</name>
    <dbReference type="NCBI Taxonomy" id="34485"/>
    <lineage>
        <taxon>Eukaryota</taxon>
        <taxon>Fungi</taxon>
        <taxon>Fungi incertae sedis</taxon>
        <taxon>Zoopagomycota</taxon>
        <taxon>Entomophthoromycotina</taxon>
        <taxon>Entomophthoromycetes</taxon>
        <taxon>Entomophthorales</taxon>
        <taxon>Entomophthoraceae</taxon>
        <taxon>Entomophthora</taxon>
    </lineage>
</organism>
<dbReference type="EMBL" id="QTSX02002332">
    <property type="protein sequence ID" value="KAJ9076037.1"/>
    <property type="molecule type" value="Genomic_DNA"/>
</dbReference>
<accession>A0ACC2TP72</accession>
<comment type="caution">
    <text evidence="1">The sequence shown here is derived from an EMBL/GenBank/DDBJ whole genome shotgun (WGS) entry which is preliminary data.</text>
</comment>
<evidence type="ECO:0000313" key="2">
    <source>
        <dbReference type="Proteomes" id="UP001165960"/>
    </source>
</evidence>
<protein>
    <submittedName>
        <fullName evidence="1">Uncharacterized protein</fullName>
    </submittedName>
</protein>